<evidence type="ECO:0008006" key="3">
    <source>
        <dbReference type="Google" id="ProtNLM"/>
    </source>
</evidence>
<dbReference type="Proteomes" id="UP000245370">
    <property type="component" value="Unassembled WGS sequence"/>
</dbReference>
<dbReference type="OrthoDB" id="1467337at2"/>
<evidence type="ECO:0000313" key="2">
    <source>
        <dbReference type="Proteomes" id="UP000245370"/>
    </source>
</evidence>
<proteinExistence type="predicted"/>
<name>A0A2U2XBU4_9FLAO</name>
<reference evidence="1 2" key="1">
    <citation type="submission" date="2018-05" db="EMBL/GenBank/DDBJ databases">
        <title>Brumimicrobium oceani sp. nov., isolated from coastal sediment.</title>
        <authorList>
            <person name="Kou Y."/>
        </authorList>
    </citation>
    <scope>NUCLEOTIDE SEQUENCE [LARGE SCALE GENOMIC DNA]</scope>
    <source>
        <strain evidence="1 2">C305</strain>
    </source>
</reference>
<accession>A0A2U2XBU4</accession>
<reference evidence="1 2" key="2">
    <citation type="submission" date="2018-05" db="EMBL/GenBank/DDBJ databases">
        <authorList>
            <person name="Lanie J.A."/>
            <person name="Ng W.-L."/>
            <person name="Kazmierczak K.M."/>
            <person name="Andrzejewski T.M."/>
            <person name="Davidsen T.M."/>
            <person name="Wayne K.J."/>
            <person name="Tettelin H."/>
            <person name="Glass J.I."/>
            <person name="Rusch D."/>
            <person name="Podicherti R."/>
            <person name="Tsui H.-C.T."/>
            <person name="Winkler M.E."/>
        </authorList>
    </citation>
    <scope>NUCLEOTIDE SEQUENCE [LARGE SCALE GENOMIC DNA]</scope>
    <source>
        <strain evidence="1 2">C305</strain>
    </source>
</reference>
<organism evidence="1 2">
    <name type="scientific">Brumimicrobium oceani</name>
    <dbReference type="NCBI Taxonomy" id="2100725"/>
    <lineage>
        <taxon>Bacteria</taxon>
        <taxon>Pseudomonadati</taxon>
        <taxon>Bacteroidota</taxon>
        <taxon>Flavobacteriia</taxon>
        <taxon>Flavobacteriales</taxon>
        <taxon>Crocinitomicaceae</taxon>
        <taxon>Brumimicrobium</taxon>
    </lineage>
</organism>
<keyword evidence="2" id="KW-1185">Reference proteome</keyword>
<comment type="caution">
    <text evidence="1">The sequence shown here is derived from an EMBL/GenBank/DDBJ whole genome shotgun (WGS) entry which is preliminary data.</text>
</comment>
<protein>
    <recommendedName>
        <fullName evidence="3">DUF3805 domain-containing protein</fullName>
    </recommendedName>
</protein>
<gene>
    <name evidence="1" type="ORF">DIT68_09955</name>
</gene>
<sequence length="177" mass="20105">MKQIYLILVLIALSLIFSSCKEESSAEDSELNANTENSNSTEDVDNFVRFDLRPYELNANLLVPKNERATVLHQLDTYVWNLKMGKQTYVSIMDWGTENGFEKYLKKLNNHTETVDFIEKEEDFVVYTLTTGTSKVTYHTAAQHEIDGINYLFESSSNGLSKDGVEDAILTVKSVQS</sequence>
<evidence type="ECO:0000313" key="1">
    <source>
        <dbReference type="EMBL" id="PWH85252.1"/>
    </source>
</evidence>
<dbReference type="PROSITE" id="PS51257">
    <property type="entry name" value="PROKAR_LIPOPROTEIN"/>
    <property type="match status" value="1"/>
</dbReference>
<dbReference type="AlphaFoldDB" id="A0A2U2XBU4"/>
<dbReference type="EMBL" id="QFRJ01000007">
    <property type="protein sequence ID" value="PWH85252.1"/>
    <property type="molecule type" value="Genomic_DNA"/>
</dbReference>
<dbReference type="RefSeq" id="WP_109359655.1">
    <property type="nucleotide sequence ID" value="NZ_QFRJ01000007.1"/>
</dbReference>